<dbReference type="SUPFAM" id="SSF52540">
    <property type="entry name" value="P-loop containing nucleoside triphosphate hydrolases"/>
    <property type="match status" value="1"/>
</dbReference>
<sequence length="418" mass="47494">MKNIPLHSLVMMVGPSGAGKSTLGKNKFDDYEIISSDAIRYEFNGDISRTYDNARAVFKEMEHRAALKLSMGERVVLDATFLKKRDRQAFTDLGRSLNVPIFYIVVNRPMEEKKKITDWRSNSNIIDRMEEVFISNEKDILRGDHVATVIDFRKEDFDVIKKPPYGDISDFVRNSSFNGIMVVADIHGMRESLKSAIDMANARNMYMIFLGDIIDYGPDSIDCVDIVYDLMTRGKATAILGNHERKIYRWIDQAKRGAVTVKLSDGNRMTTDYVEKMSFKERKKFETRFSCVVELARNHIIIGDTILTHGAAHIDMFKFETSRLNGFLESLAVYGETDKEDKQGSYPTRLYNWVDELKGKSAIVGHDIRSDISPFIVNHDDGSSVVFLDTGSGKGGHLTTAHMFEEKGKFVIKAYSNH</sequence>
<evidence type="ECO:0000259" key="1">
    <source>
        <dbReference type="Pfam" id="PF00149"/>
    </source>
</evidence>
<dbReference type="GO" id="GO:0016791">
    <property type="term" value="F:phosphatase activity"/>
    <property type="evidence" value="ECO:0007669"/>
    <property type="project" value="TreeGrafter"/>
</dbReference>
<feature type="domain" description="Calcineurin-like phosphoesterase" evidence="1">
    <location>
        <begin position="180"/>
        <end position="311"/>
    </location>
</feature>
<dbReference type="InterPro" id="IPR029052">
    <property type="entry name" value="Metallo-depent_PP-like"/>
</dbReference>
<dbReference type="GeneID" id="40088256"/>
<organism evidence="2 3">
    <name type="scientific">Agrobacterium phage Atu_ph07</name>
    <dbReference type="NCBI Taxonomy" id="2024264"/>
    <lineage>
        <taxon>Viruses</taxon>
        <taxon>Duplodnaviria</taxon>
        <taxon>Heunggongvirae</taxon>
        <taxon>Uroviricota</taxon>
        <taxon>Caudoviricetes</taxon>
        <taxon>Polybotosvirus</taxon>
        <taxon>Polybotosvirus Atuph07</taxon>
    </lineage>
</organism>
<dbReference type="Gene3D" id="3.40.50.300">
    <property type="entry name" value="P-loop containing nucleotide triphosphate hydrolases"/>
    <property type="match status" value="1"/>
</dbReference>
<dbReference type="PANTHER" id="PTHR42850:SF2">
    <property type="entry name" value="BLL5683 PROTEIN"/>
    <property type="match status" value="1"/>
</dbReference>
<dbReference type="SUPFAM" id="SSF56300">
    <property type="entry name" value="Metallo-dependent phosphatases"/>
    <property type="match status" value="1"/>
</dbReference>
<dbReference type="Gene3D" id="3.60.21.10">
    <property type="match status" value="1"/>
</dbReference>
<dbReference type="RefSeq" id="YP_009611918.1">
    <property type="nucleotide sequence ID" value="NC_042013.1"/>
</dbReference>
<dbReference type="Proteomes" id="UP000223025">
    <property type="component" value="Segment"/>
</dbReference>
<proteinExistence type="predicted"/>
<evidence type="ECO:0000313" key="2">
    <source>
        <dbReference type="EMBL" id="AUZ95032.1"/>
    </source>
</evidence>
<name>A0A2L0UZN4_9CAUD</name>
<dbReference type="KEGG" id="vg:40088256"/>
<dbReference type="InterPro" id="IPR027417">
    <property type="entry name" value="P-loop_NTPase"/>
</dbReference>
<keyword evidence="3" id="KW-1185">Reference proteome</keyword>
<dbReference type="InterPro" id="IPR050126">
    <property type="entry name" value="Ap4A_hydrolase"/>
</dbReference>
<evidence type="ECO:0000313" key="3">
    <source>
        <dbReference type="Proteomes" id="UP000223025"/>
    </source>
</evidence>
<reference evidence="2 3" key="1">
    <citation type="submission" date="2017-06" db="EMBL/GenBank/DDBJ databases">
        <authorList>
            <person name="Kim H.J."/>
            <person name="Triplett B.A."/>
        </authorList>
    </citation>
    <scope>NUCLEOTIDE SEQUENCE [LARGE SCALE GENOMIC DNA]</scope>
</reference>
<protein>
    <submittedName>
        <fullName evidence="2">Protein serine-threonine phosphatase</fullName>
    </submittedName>
</protein>
<dbReference type="EMBL" id="MF403008">
    <property type="protein sequence ID" value="AUZ95032.1"/>
    <property type="molecule type" value="Genomic_DNA"/>
</dbReference>
<dbReference type="OrthoDB" id="22132at10239"/>
<accession>A0A2L0UZN4</accession>
<dbReference type="Pfam" id="PF00149">
    <property type="entry name" value="Metallophos"/>
    <property type="match status" value="1"/>
</dbReference>
<dbReference type="PANTHER" id="PTHR42850">
    <property type="entry name" value="METALLOPHOSPHOESTERASE"/>
    <property type="match status" value="1"/>
</dbReference>
<dbReference type="InterPro" id="IPR004843">
    <property type="entry name" value="Calcineurin-like_PHP"/>
</dbReference>
<dbReference type="Pfam" id="PF13671">
    <property type="entry name" value="AAA_33"/>
    <property type="match status" value="1"/>
</dbReference>